<comment type="caution">
    <text evidence="1">The sequence shown here is derived from an EMBL/GenBank/DDBJ whole genome shotgun (WGS) entry which is preliminary data.</text>
</comment>
<evidence type="ECO:0000313" key="2">
    <source>
        <dbReference type="Proteomes" id="UP000324629"/>
    </source>
</evidence>
<dbReference type="Proteomes" id="UP000324629">
    <property type="component" value="Unassembled WGS sequence"/>
</dbReference>
<proteinExistence type="predicted"/>
<name>A0A5J4NEA5_9TREM</name>
<keyword evidence="2" id="KW-1185">Reference proteome</keyword>
<dbReference type="AlphaFoldDB" id="A0A5J4NEA5"/>
<dbReference type="EMBL" id="QNGE01003551">
    <property type="protein sequence ID" value="KAA3673897.1"/>
    <property type="molecule type" value="Genomic_DNA"/>
</dbReference>
<sequence length="99" mass="11211">MRIRPVCLGAAGTPALMNKRIITFSLREPVRNSLSELSAQGVLTSVGSYIWVTLIAMPLKHDGRTPRYFTQVFASENLYDRGTRRHLPSIRLSEFFLES</sequence>
<protein>
    <submittedName>
        <fullName evidence="1">Uncharacterized protein</fullName>
    </submittedName>
</protein>
<evidence type="ECO:0000313" key="1">
    <source>
        <dbReference type="EMBL" id="KAA3673897.1"/>
    </source>
</evidence>
<organism evidence="1 2">
    <name type="scientific">Paragonimus westermani</name>
    <dbReference type="NCBI Taxonomy" id="34504"/>
    <lineage>
        <taxon>Eukaryota</taxon>
        <taxon>Metazoa</taxon>
        <taxon>Spiralia</taxon>
        <taxon>Lophotrochozoa</taxon>
        <taxon>Platyhelminthes</taxon>
        <taxon>Trematoda</taxon>
        <taxon>Digenea</taxon>
        <taxon>Plagiorchiida</taxon>
        <taxon>Troglotremata</taxon>
        <taxon>Troglotrematidae</taxon>
        <taxon>Paragonimus</taxon>
    </lineage>
</organism>
<gene>
    <name evidence="1" type="ORF">DEA37_0003792</name>
</gene>
<accession>A0A5J4NEA5</accession>
<reference evidence="1 2" key="1">
    <citation type="journal article" date="2019" name="Gigascience">
        <title>Whole-genome sequence of the oriental lung fluke Paragonimus westermani.</title>
        <authorList>
            <person name="Oey H."/>
            <person name="Zakrzewski M."/>
            <person name="Narain K."/>
            <person name="Devi K.R."/>
            <person name="Agatsuma T."/>
            <person name="Nawaratna S."/>
            <person name="Gobert G.N."/>
            <person name="Jones M.K."/>
            <person name="Ragan M.A."/>
            <person name="McManus D.P."/>
            <person name="Krause L."/>
        </authorList>
    </citation>
    <scope>NUCLEOTIDE SEQUENCE [LARGE SCALE GENOMIC DNA]</scope>
    <source>
        <strain evidence="1 2">IND2009</strain>
    </source>
</reference>